<feature type="compositionally biased region" description="Acidic residues" evidence="1">
    <location>
        <begin position="125"/>
        <end position="138"/>
    </location>
</feature>
<evidence type="ECO:0000259" key="2">
    <source>
        <dbReference type="Pfam" id="PF11976"/>
    </source>
</evidence>
<dbReference type="InterPro" id="IPR029071">
    <property type="entry name" value="Ubiquitin-like_domsf"/>
</dbReference>
<sequence>MSEEQRPHTGLKGATITGDIQELMSFSDANRTIGGYLEEEPITGNIHLGREKLPRFSSTIQVNGRVDKEFAEDAETEEDYDDTREISAADEKVIREGGEKKGKGSVVNEANETEAVKEEASYCNDDADADDDDDDDFFYGDYISTNNGTRDDTTQSLSMNASSTEVRQDVESQAPGQLSDGKEHKNQHEAIILDSSDSDTDRVRDKNIGSMKPRRRTSSGSSLSDTPRKKPRRLRSNANPGRNVAKTVQKAHIPETGGNRFSDADEDEQFFKDLAREAGRTTSTAKPDSPAAVNRVFNLKFTSILEGTVGKKVNAKVKGTHAFDEIIPVALNLILKEYNVPTELRHRYDPTKVSVYRNDVKLPNFMTCNALPVPLHDGAEIKEVSLCLVASDKEKEYEMKCEESKREDDTSFTANDLLNANSKGQEFTTGPSSDDHQFMKPGTVEILDDESEPEESCETSGTVHVVLMAKGNDKLHVNAHKDTTFDKLILHYREQKNLSAEVQISFFFDNERISPTSRVRSWDLEDEDIVEVQLS</sequence>
<dbReference type="CDD" id="cd01763">
    <property type="entry name" value="Ubl_SUMO_like"/>
    <property type="match status" value="1"/>
</dbReference>
<keyword evidence="4" id="KW-1185">Reference proteome</keyword>
<organism evidence="3 4">
    <name type="scientific">Lachancea dasiensis</name>
    <dbReference type="NCBI Taxonomy" id="1072105"/>
    <lineage>
        <taxon>Eukaryota</taxon>
        <taxon>Fungi</taxon>
        <taxon>Dikarya</taxon>
        <taxon>Ascomycota</taxon>
        <taxon>Saccharomycotina</taxon>
        <taxon>Saccharomycetes</taxon>
        <taxon>Saccharomycetales</taxon>
        <taxon>Saccharomycetaceae</taxon>
        <taxon>Lachancea</taxon>
    </lineage>
</organism>
<dbReference type="Pfam" id="PF11976">
    <property type="entry name" value="Rad60-SLD"/>
    <property type="match status" value="1"/>
</dbReference>
<feature type="compositionally biased region" description="Basic and acidic residues" evidence="1">
    <location>
        <begin position="83"/>
        <end position="102"/>
    </location>
</feature>
<feature type="domain" description="Rad60/SUMO-like" evidence="2">
    <location>
        <begin position="465"/>
        <end position="533"/>
    </location>
</feature>
<dbReference type="AlphaFoldDB" id="A0A1G4IT27"/>
<proteinExistence type="predicted"/>
<reference evidence="4" key="1">
    <citation type="submission" date="2016-03" db="EMBL/GenBank/DDBJ databases">
        <authorList>
            <person name="Devillers H."/>
        </authorList>
    </citation>
    <scope>NUCLEOTIDE SEQUENCE [LARGE SCALE GENOMIC DNA]</scope>
</reference>
<dbReference type="OrthoDB" id="3365399at2759"/>
<name>A0A1G4IT27_9SACH</name>
<evidence type="ECO:0000313" key="3">
    <source>
        <dbReference type="EMBL" id="SCU79795.1"/>
    </source>
</evidence>
<dbReference type="SUPFAM" id="SSF54236">
    <property type="entry name" value="Ubiquitin-like"/>
    <property type="match status" value="1"/>
</dbReference>
<dbReference type="InterPro" id="IPR022617">
    <property type="entry name" value="Rad60/SUMO-like_dom"/>
</dbReference>
<gene>
    <name evidence="3" type="ORF">LADA_0B03202G</name>
</gene>
<feature type="region of interest" description="Disordered" evidence="1">
    <location>
        <begin position="67"/>
        <end position="265"/>
    </location>
</feature>
<feature type="compositionally biased region" description="Acidic residues" evidence="1">
    <location>
        <begin position="72"/>
        <end position="82"/>
    </location>
</feature>
<evidence type="ECO:0000313" key="4">
    <source>
        <dbReference type="Proteomes" id="UP000190274"/>
    </source>
</evidence>
<dbReference type="Gene3D" id="3.10.20.90">
    <property type="entry name" value="Phosphatidylinositol 3-kinase Catalytic Subunit, Chain A, domain 1"/>
    <property type="match status" value="1"/>
</dbReference>
<protein>
    <submittedName>
        <fullName evidence="3">LADA_0B03202g1_1</fullName>
    </submittedName>
</protein>
<dbReference type="Proteomes" id="UP000190274">
    <property type="component" value="Chromosome B"/>
</dbReference>
<evidence type="ECO:0000256" key="1">
    <source>
        <dbReference type="SAM" id="MobiDB-lite"/>
    </source>
</evidence>
<feature type="compositionally biased region" description="Polar residues" evidence="1">
    <location>
        <begin position="143"/>
        <end position="165"/>
    </location>
</feature>
<dbReference type="EMBL" id="LT598456">
    <property type="protein sequence ID" value="SCU79795.1"/>
    <property type="molecule type" value="Genomic_DNA"/>
</dbReference>
<accession>A0A1G4IT27</accession>